<protein>
    <submittedName>
        <fullName evidence="1">Uncharacterized protein</fullName>
    </submittedName>
</protein>
<comment type="caution">
    <text evidence="1">The sequence shown here is derived from an EMBL/GenBank/DDBJ whole genome shotgun (WGS) entry which is preliminary data.</text>
</comment>
<keyword evidence="2" id="KW-1185">Reference proteome</keyword>
<reference evidence="1 2" key="2">
    <citation type="journal article" date="2022" name="Mol. Ecol. Resour.">
        <title>The genomes of chicory, endive, great burdock and yacon provide insights into Asteraceae paleo-polyploidization history and plant inulin production.</title>
        <authorList>
            <person name="Fan W."/>
            <person name="Wang S."/>
            <person name="Wang H."/>
            <person name="Wang A."/>
            <person name="Jiang F."/>
            <person name="Liu H."/>
            <person name="Zhao H."/>
            <person name="Xu D."/>
            <person name="Zhang Y."/>
        </authorList>
    </citation>
    <scope>NUCLEOTIDE SEQUENCE [LARGE SCALE GENOMIC DNA]</scope>
    <source>
        <strain evidence="2">cv. Yunnan</strain>
        <tissue evidence="1">Leaves</tissue>
    </source>
</reference>
<evidence type="ECO:0000313" key="1">
    <source>
        <dbReference type="EMBL" id="KAI3827400.1"/>
    </source>
</evidence>
<proteinExistence type="predicted"/>
<organism evidence="1 2">
    <name type="scientific">Smallanthus sonchifolius</name>
    <dbReference type="NCBI Taxonomy" id="185202"/>
    <lineage>
        <taxon>Eukaryota</taxon>
        <taxon>Viridiplantae</taxon>
        <taxon>Streptophyta</taxon>
        <taxon>Embryophyta</taxon>
        <taxon>Tracheophyta</taxon>
        <taxon>Spermatophyta</taxon>
        <taxon>Magnoliopsida</taxon>
        <taxon>eudicotyledons</taxon>
        <taxon>Gunneridae</taxon>
        <taxon>Pentapetalae</taxon>
        <taxon>asterids</taxon>
        <taxon>campanulids</taxon>
        <taxon>Asterales</taxon>
        <taxon>Asteraceae</taxon>
        <taxon>Asteroideae</taxon>
        <taxon>Heliantheae alliance</taxon>
        <taxon>Millerieae</taxon>
        <taxon>Smallanthus</taxon>
    </lineage>
</organism>
<accession>A0ACB9K522</accession>
<name>A0ACB9K522_9ASTR</name>
<dbReference type="Proteomes" id="UP001056120">
    <property type="component" value="Linkage Group LG01"/>
</dbReference>
<reference evidence="2" key="1">
    <citation type="journal article" date="2022" name="Mol. Ecol. Resour.">
        <title>The genomes of chicory, endive, great burdock and yacon provide insights into Asteraceae palaeo-polyploidization history and plant inulin production.</title>
        <authorList>
            <person name="Fan W."/>
            <person name="Wang S."/>
            <person name="Wang H."/>
            <person name="Wang A."/>
            <person name="Jiang F."/>
            <person name="Liu H."/>
            <person name="Zhao H."/>
            <person name="Xu D."/>
            <person name="Zhang Y."/>
        </authorList>
    </citation>
    <scope>NUCLEOTIDE SEQUENCE [LARGE SCALE GENOMIC DNA]</scope>
    <source>
        <strain evidence="2">cv. Yunnan</strain>
    </source>
</reference>
<evidence type="ECO:0000313" key="2">
    <source>
        <dbReference type="Proteomes" id="UP001056120"/>
    </source>
</evidence>
<dbReference type="EMBL" id="CM042018">
    <property type="protein sequence ID" value="KAI3827400.1"/>
    <property type="molecule type" value="Genomic_DNA"/>
</dbReference>
<gene>
    <name evidence="1" type="ORF">L1987_01473</name>
</gene>
<sequence>MADGGVDEEVIGDMSEFEVTTGGYYLCRRDLFGSETSGWLNWLFGDNVHHTFSQGWRKSLQSHTHYSSMECYKSDLAIEIVMLVELDNEESLRMYNMVNQIKGISCFTVHSDTRRLIVTGNFDPGVVVKDVWKMKSTAEILSIRQIEVLLNIYGSEFHYS</sequence>